<keyword evidence="3" id="KW-1133">Transmembrane helix</keyword>
<reference evidence="5" key="1">
    <citation type="submission" date="2021-03" db="EMBL/GenBank/DDBJ databases">
        <title>Actinotalea soli sp. nov., isolated from soil.</title>
        <authorList>
            <person name="Ping W."/>
            <person name="Zhang J."/>
        </authorList>
    </citation>
    <scope>NUCLEOTIDE SEQUENCE</scope>
    <source>
        <strain evidence="5">BY-33</strain>
    </source>
</reference>
<sequence>MSNETDPFADWDGAYVLGALSAGDRREYEQHLAVCDRCARAVGELAGLPGVLGLVPAEEAMAIEHGHAEPKAISDDGGSPPPISLLARRARAVRTRRRVLMSAAAVVLLLAGGSVGSLLTQTSAPQTPQVVAAEAERVQLEPVDASGVSADLTMEQAAWGTRLEWTCSYPPGKAVDGREYELTLVDRAGERVRVATWTGGAYRTAYGLTATTSLTPEEIAGIEMSVATMLTPLASITR</sequence>
<name>A0A939LRA0_9CELL</name>
<gene>
    <name evidence="5" type="ORF">J4G33_12265</name>
</gene>
<evidence type="ECO:0000259" key="4">
    <source>
        <dbReference type="Pfam" id="PF13490"/>
    </source>
</evidence>
<keyword evidence="3" id="KW-0472">Membrane</keyword>
<dbReference type="AlphaFoldDB" id="A0A939LRA0"/>
<evidence type="ECO:0000256" key="2">
    <source>
        <dbReference type="ARBA" id="ARBA00023163"/>
    </source>
</evidence>
<dbReference type="Proteomes" id="UP000664209">
    <property type="component" value="Unassembled WGS sequence"/>
</dbReference>
<keyword evidence="3" id="KW-0812">Transmembrane</keyword>
<dbReference type="Gene3D" id="1.10.10.1320">
    <property type="entry name" value="Anti-sigma factor, zinc-finger domain"/>
    <property type="match status" value="1"/>
</dbReference>
<evidence type="ECO:0000313" key="5">
    <source>
        <dbReference type="EMBL" id="MBO1752578.1"/>
    </source>
</evidence>
<comment type="caution">
    <text evidence="5">The sequence shown here is derived from an EMBL/GenBank/DDBJ whole genome shotgun (WGS) entry which is preliminary data.</text>
</comment>
<protein>
    <submittedName>
        <fullName evidence="5">Zf-HC2 domain-containing protein</fullName>
    </submittedName>
</protein>
<evidence type="ECO:0000256" key="1">
    <source>
        <dbReference type="ARBA" id="ARBA00023015"/>
    </source>
</evidence>
<dbReference type="EMBL" id="JAGEMK010000006">
    <property type="protein sequence ID" value="MBO1752578.1"/>
    <property type="molecule type" value="Genomic_DNA"/>
</dbReference>
<dbReference type="Pfam" id="PF13490">
    <property type="entry name" value="zf-HC2"/>
    <property type="match status" value="1"/>
</dbReference>
<evidence type="ECO:0000313" key="6">
    <source>
        <dbReference type="Proteomes" id="UP000664209"/>
    </source>
</evidence>
<accession>A0A939LRA0</accession>
<proteinExistence type="predicted"/>
<organism evidence="5 6">
    <name type="scientific">Actinotalea soli</name>
    <dbReference type="NCBI Taxonomy" id="2819234"/>
    <lineage>
        <taxon>Bacteria</taxon>
        <taxon>Bacillati</taxon>
        <taxon>Actinomycetota</taxon>
        <taxon>Actinomycetes</taxon>
        <taxon>Micrococcales</taxon>
        <taxon>Cellulomonadaceae</taxon>
        <taxon>Actinotalea</taxon>
    </lineage>
</organism>
<keyword evidence="1" id="KW-0805">Transcription regulation</keyword>
<feature type="domain" description="Putative zinc-finger" evidence="4">
    <location>
        <begin position="13"/>
        <end position="39"/>
    </location>
</feature>
<evidence type="ECO:0000256" key="3">
    <source>
        <dbReference type="SAM" id="Phobius"/>
    </source>
</evidence>
<dbReference type="InterPro" id="IPR041916">
    <property type="entry name" value="Anti_sigma_zinc_sf"/>
</dbReference>
<dbReference type="RefSeq" id="WP_208056256.1">
    <property type="nucleotide sequence ID" value="NZ_JAGEMK010000006.1"/>
</dbReference>
<dbReference type="InterPro" id="IPR027383">
    <property type="entry name" value="Znf_put"/>
</dbReference>
<keyword evidence="6" id="KW-1185">Reference proteome</keyword>
<feature type="transmembrane region" description="Helical" evidence="3">
    <location>
        <begin position="99"/>
        <end position="119"/>
    </location>
</feature>
<keyword evidence="2" id="KW-0804">Transcription</keyword>